<accession>A0A6A4GWI4</accession>
<reference evidence="1" key="1">
    <citation type="journal article" date="2019" name="Environ. Microbiol.">
        <title>Fungal ecological strategies reflected in gene transcription - a case study of two litter decomposers.</title>
        <authorList>
            <person name="Barbi F."/>
            <person name="Kohler A."/>
            <person name="Barry K."/>
            <person name="Baskaran P."/>
            <person name="Daum C."/>
            <person name="Fauchery L."/>
            <person name="Ihrmark K."/>
            <person name="Kuo A."/>
            <person name="LaButti K."/>
            <person name="Lipzen A."/>
            <person name="Morin E."/>
            <person name="Grigoriev I.V."/>
            <person name="Henrissat B."/>
            <person name="Lindahl B."/>
            <person name="Martin F."/>
        </authorList>
    </citation>
    <scope>NUCLEOTIDE SEQUENCE</scope>
    <source>
        <strain evidence="1">JB14</strain>
    </source>
</reference>
<keyword evidence="2" id="KW-1185">Reference proteome</keyword>
<dbReference type="OrthoDB" id="3341102at2759"/>
<evidence type="ECO:0000313" key="2">
    <source>
        <dbReference type="Proteomes" id="UP000799118"/>
    </source>
</evidence>
<dbReference type="Proteomes" id="UP000799118">
    <property type="component" value="Unassembled WGS sequence"/>
</dbReference>
<dbReference type="AlphaFoldDB" id="A0A6A4GWI4"/>
<sequence>SFFQLAYCAKWENILLKLIINVDQQGIYILPRDSKMFAPKGDCQVDIVAKGEKCAFTLLVASSATGDFLPFQCVWAGKTKNSLPSLNAPGMEEALKHGFHFAFAPSATSPWSYFSTVKTMIEWIKNILIPYIRKVIAEDPALNDDQKAILYIDVYPVHTGKPFREFVYR</sequence>
<proteinExistence type="predicted"/>
<evidence type="ECO:0008006" key="3">
    <source>
        <dbReference type="Google" id="ProtNLM"/>
    </source>
</evidence>
<protein>
    <recommendedName>
        <fullName evidence="3">DDE-1 domain-containing protein</fullName>
    </recommendedName>
</protein>
<evidence type="ECO:0000313" key="1">
    <source>
        <dbReference type="EMBL" id="KAE9389405.1"/>
    </source>
</evidence>
<organism evidence="1 2">
    <name type="scientific">Gymnopus androsaceus JB14</name>
    <dbReference type="NCBI Taxonomy" id="1447944"/>
    <lineage>
        <taxon>Eukaryota</taxon>
        <taxon>Fungi</taxon>
        <taxon>Dikarya</taxon>
        <taxon>Basidiomycota</taxon>
        <taxon>Agaricomycotina</taxon>
        <taxon>Agaricomycetes</taxon>
        <taxon>Agaricomycetidae</taxon>
        <taxon>Agaricales</taxon>
        <taxon>Marasmiineae</taxon>
        <taxon>Omphalotaceae</taxon>
        <taxon>Gymnopus</taxon>
    </lineage>
</organism>
<dbReference type="EMBL" id="ML769698">
    <property type="protein sequence ID" value="KAE9389405.1"/>
    <property type="molecule type" value="Genomic_DNA"/>
</dbReference>
<name>A0A6A4GWI4_9AGAR</name>
<feature type="non-terminal residue" evidence="1">
    <location>
        <position position="1"/>
    </location>
</feature>
<gene>
    <name evidence="1" type="ORF">BT96DRAFT_834952</name>
</gene>